<accession>A0ABS1KSZ9</accession>
<evidence type="ECO:0000256" key="9">
    <source>
        <dbReference type="ARBA" id="ARBA00022833"/>
    </source>
</evidence>
<feature type="domain" description="HRDC" evidence="18">
    <location>
        <begin position="512"/>
        <end position="592"/>
    </location>
</feature>
<reference evidence="21 22" key="1">
    <citation type="submission" date="2021-01" db="EMBL/GenBank/DDBJ databases">
        <title>Chryseolinea sp. Jin1 Genome sequencing and assembly.</title>
        <authorList>
            <person name="Kim I."/>
        </authorList>
    </citation>
    <scope>NUCLEOTIDE SEQUENCE [LARGE SCALE GENOMIC DNA]</scope>
    <source>
        <strain evidence="21 22">Jin1</strain>
    </source>
</reference>
<dbReference type="Pfam" id="PF16124">
    <property type="entry name" value="RecQ_Zn_bind"/>
    <property type="match status" value="1"/>
</dbReference>
<dbReference type="InterPro" id="IPR036388">
    <property type="entry name" value="WH-like_DNA-bd_sf"/>
</dbReference>
<dbReference type="InterPro" id="IPR018982">
    <property type="entry name" value="RQC_domain"/>
</dbReference>
<keyword evidence="5" id="KW-0547">Nucleotide-binding</keyword>
<sequence length="715" mass="80665">MKSPLEILQTRFGYGSFRLQQESIIQSVLQGKDTFALMPTGGGKSLCYQIPALIFEGLTVVISPLIALMKDQVDALRLNGVPAAFLNSTQSSSEQDAIIARVQSGELKLLYLAPESSFFRRIGSFKVSLIAIDEAHCISHWGHDFRPEYLMLAQLKRTMPNVPVIALTATADRVTQKDIIQKLELNNPAVFVSSFNRANIRYTVEQKKKSFEKLLGFLQTRRDDSGIIYCLSRTSTESLAADLAREGFNVLPYHAGMDKDQRAKHQEMFLRDQVKIMVATIAFGMGIDKSNVRYVVHMDLPKNIESYYQETGRAGRDGLESEALLYYTYADVSKMKKFVEIEGNNAQTEIYLKKLNQMAAYGDLVTCRRKYLLNYFDEPAPDHCGNCDICLTQVEREDGTVLAQKLLSAVTRLQERFGAGYVIDFLRGSHSGKIMDDHKALKTFGVGADVSKDQWNAIVRDLLAQGYLAKSEGTYPVLKLTARSQAALFGRERVMLVSSKEKRETVMHEPAADHEGPLFQLLKKLRWTLAEEENVAAYIVLSDASLKELATYLPQSRDDLRKITGFGEMKIEKYGRAFEDAIVRYCEEFNLPSRMHLKTPKRTPLRKEREAPERDTETKQQTLTLFRAGHSIGEIATMRELSNGTVENHLAFYVQQGKLAIEEMVRSSKIPFIRDAIEKIGNNKGLAPIKDMLGSSYSYGEIKAVMAHLEFKKQV</sequence>
<feature type="domain" description="Helicase C-terminal" evidence="20">
    <location>
        <begin position="210"/>
        <end position="358"/>
    </location>
</feature>
<dbReference type="Pfam" id="PF00570">
    <property type="entry name" value="HRDC"/>
    <property type="match status" value="1"/>
</dbReference>
<dbReference type="Gene3D" id="3.40.50.300">
    <property type="entry name" value="P-loop containing nucleotide triphosphate hydrolases"/>
    <property type="match status" value="2"/>
</dbReference>
<evidence type="ECO:0000256" key="13">
    <source>
        <dbReference type="ARBA" id="ARBA00023204"/>
    </source>
</evidence>
<evidence type="ECO:0000256" key="10">
    <source>
        <dbReference type="ARBA" id="ARBA00022840"/>
    </source>
</evidence>
<evidence type="ECO:0000256" key="15">
    <source>
        <dbReference type="ARBA" id="ARBA00034617"/>
    </source>
</evidence>
<dbReference type="Pfam" id="PF00271">
    <property type="entry name" value="Helicase_C"/>
    <property type="match status" value="1"/>
</dbReference>
<evidence type="ECO:0000256" key="6">
    <source>
        <dbReference type="ARBA" id="ARBA00022763"/>
    </source>
</evidence>
<keyword evidence="12" id="KW-0233">DNA recombination</keyword>
<dbReference type="PROSITE" id="PS51192">
    <property type="entry name" value="HELICASE_ATP_BIND_1"/>
    <property type="match status" value="1"/>
</dbReference>
<evidence type="ECO:0000259" key="18">
    <source>
        <dbReference type="PROSITE" id="PS50967"/>
    </source>
</evidence>
<evidence type="ECO:0000256" key="12">
    <source>
        <dbReference type="ARBA" id="ARBA00023172"/>
    </source>
</evidence>
<dbReference type="InterPro" id="IPR002121">
    <property type="entry name" value="HRDC_dom"/>
</dbReference>
<dbReference type="SMART" id="SM00341">
    <property type="entry name" value="HRDC"/>
    <property type="match status" value="1"/>
</dbReference>
<keyword evidence="7 21" id="KW-0378">Hydrolase</keyword>
<feature type="compositionally biased region" description="Basic and acidic residues" evidence="17">
    <location>
        <begin position="605"/>
        <end position="618"/>
    </location>
</feature>
<keyword evidence="6" id="KW-0227">DNA damage</keyword>
<dbReference type="SMART" id="SM00490">
    <property type="entry name" value="HELICc"/>
    <property type="match status" value="1"/>
</dbReference>
<dbReference type="SMART" id="SM00487">
    <property type="entry name" value="DEXDc"/>
    <property type="match status" value="1"/>
</dbReference>
<dbReference type="CDD" id="cd18794">
    <property type="entry name" value="SF2_C_RecQ"/>
    <property type="match status" value="1"/>
</dbReference>
<keyword evidence="22" id="KW-1185">Reference proteome</keyword>
<evidence type="ECO:0000313" key="21">
    <source>
        <dbReference type="EMBL" id="MBL0742591.1"/>
    </source>
</evidence>
<evidence type="ECO:0000256" key="4">
    <source>
        <dbReference type="ARBA" id="ARBA00022723"/>
    </source>
</evidence>
<comment type="similarity">
    <text evidence="3">Belongs to the helicase family. RecQ subfamily.</text>
</comment>
<evidence type="ECO:0000256" key="14">
    <source>
        <dbReference type="ARBA" id="ARBA00023235"/>
    </source>
</evidence>
<dbReference type="Gene3D" id="1.10.150.80">
    <property type="entry name" value="HRDC domain"/>
    <property type="match status" value="1"/>
</dbReference>
<evidence type="ECO:0000256" key="17">
    <source>
        <dbReference type="SAM" id="MobiDB-lite"/>
    </source>
</evidence>
<keyword evidence="11" id="KW-0238">DNA-binding</keyword>
<dbReference type="InterPro" id="IPR032284">
    <property type="entry name" value="RecQ_Zn-bd"/>
</dbReference>
<evidence type="ECO:0000256" key="1">
    <source>
        <dbReference type="ARBA" id="ARBA00001946"/>
    </source>
</evidence>
<dbReference type="PROSITE" id="PS51194">
    <property type="entry name" value="HELICASE_CTER"/>
    <property type="match status" value="1"/>
</dbReference>
<evidence type="ECO:0000256" key="3">
    <source>
        <dbReference type="ARBA" id="ARBA00005446"/>
    </source>
</evidence>
<evidence type="ECO:0000256" key="16">
    <source>
        <dbReference type="NCBIfam" id="TIGR01389"/>
    </source>
</evidence>
<keyword evidence="14" id="KW-0413">Isomerase</keyword>
<protein>
    <recommendedName>
        <fullName evidence="16">DNA helicase RecQ</fullName>
        <ecNumber evidence="16">5.6.2.4</ecNumber>
    </recommendedName>
</protein>
<keyword evidence="9" id="KW-0862">Zinc</keyword>
<comment type="catalytic activity">
    <reaction evidence="15">
        <text>Couples ATP hydrolysis with the unwinding of duplex DNA by translocating in the 3'-5' direction.</text>
        <dbReference type="EC" id="5.6.2.4"/>
    </reaction>
</comment>
<dbReference type="InterPro" id="IPR014001">
    <property type="entry name" value="Helicase_ATP-bd"/>
</dbReference>
<name>A0ABS1KSZ9_9BACT</name>
<dbReference type="InterPro" id="IPR001650">
    <property type="entry name" value="Helicase_C-like"/>
</dbReference>
<keyword evidence="4" id="KW-0479">Metal-binding</keyword>
<comment type="cofactor">
    <cofactor evidence="1">
        <name>Mg(2+)</name>
        <dbReference type="ChEBI" id="CHEBI:18420"/>
    </cofactor>
</comment>
<keyword evidence="10" id="KW-0067">ATP-binding</keyword>
<dbReference type="Pfam" id="PF09382">
    <property type="entry name" value="RQC"/>
    <property type="match status" value="1"/>
</dbReference>
<dbReference type="GO" id="GO:0016787">
    <property type="term" value="F:hydrolase activity"/>
    <property type="evidence" value="ECO:0007669"/>
    <property type="project" value="UniProtKB-KW"/>
</dbReference>
<evidence type="ECO:0000313" key="22">
    <source>
        <dbReference type="Proteomes" id="UP000613030"/>
    </source>
</evidence>
<proteinExistence type="inferred from homology"/>
<dbReference type="InterPro" id="IPR006293">
    <property type="entry name" value="DNA_helicase_ATP-dep_RecQ_bac"/>
</dbReference>
<evidence type="ECO:0000256" key="5">
    <source>
        <dbReference type="ARBA" id="ARBA00022741"/>
    </source>
</evidence>
<evidence type="ECO:0000256" key="2">
    <source>
        <dbReference type="ARBA" id="ARBA00001947"/>
    </source>
</evidence>
<dbReference type="InterPro" id="IPR029491">
    <property type="entry name" value="Helicase_HTH"/>
</dbReference>
<comment type="cofactor">
    <cofactor evidence="2">
        <name>Zn(2+)</name>
        <dbReference type="ChEBI" id="CHEBI:29105"/>
    </cofactor>
</comment>
<dbReference type="RefSeq" id="WP_202010973.1">
    <property type="nucleotide sequence ID" value="NZ_JAERRB010000004.1"/>
</dbReference>
<dbReference type="SUPFAM" id="SSF52540">
    <property type="entry name" value="P-loop containing nucleoside triphosphate hydrolases"/>
    <property type="match status" value="2"/>
</dbReference>
<dbReference type="Gene3D" id="1.10.10.10">
    <property type="entry name" value="Winged helix-like DNA-binding domain superfamily/Winged helix DNA-binding domain"/>
    <property type="match status" value="1"/>
</dbReference>
<keyword evidence="8 21" id="KW-0347">Helicase</keyword>
<dbReference type="CDD" id="cd17920">
    <property type="entry name" value="DEXHc_RecQ"/>
    <property type="match status" value="1"/>
</dbReference>
<dbReference type="Pfam" id="PF00270">
    <property type="entry name" value="DEAD"/>
    <property type="match status" value="1"/>
</dbReference>
<gene>
    <name evidence="21" type="primary">recQ</name>
    <name evidence="21" type="ORF">JI741_15285</name>
</gene>
<dbReference type="NCBIfam" id="TIGR01389">
    <property type="entry name" value="recQ"/>
    <property type="match status" value="1"/>
</dbReference>
<dbReference type="InterPro" id="IPR010997">
    <property type="entry name" value="HRDC-like_sf"/>
</dbReference>
<dbReference type="PANTHER" id="PTHR13710:SF105">
    <property type="entry name" value="ATP-DEPENDENT DNA HELICASE Q1"/>
    <property type="match status" value="1"/>
</dbReference>
<dbReference type="Pfam" id="PF14493">
    <property type="entry name" value="HTH_40"/>
    <property type="match status" value="1"/>
</dbReference>
<dbReference type="EC" id="5.6.2.4" evidence="16"/>
<dbReference type="InterPro" id="IPR011545">
    <property type="entry name" value="DEAD/DEAH_box_helicase_dom"/>
</dbReference>
<dbReference type="GO" id="GO:0003678">
    <property type="term" value="F:DNA helicase activity"/>
    <property type="evidence" value="ECO:0007669"/>
    <property type="project" value="UniProtKB-EC"/>
</dbReference>
<evidence type="ECO:0000256" key="11">
    <source>
        <dbReference type="ARBA" id="ARBA00023125"/>
    </source>
</evidence>
<organism evidence="21 22">
    <name type="scientific">Chryseolinea lacunae</name>
    <dbReference type="NCBI Taxonomy" id="2801331"/>
    <lineage>
        <taxon>Bacteria</taxon>
        <taxon>Pseudomonadati</taxon>
        <taxon>Bacteroidota</taxon>
        <taxon>Cytophagia</taxon>
        <taxon>Cytophagales</taxon>
        <taxon>Fulvivirgaceae</taxon>
        <taxon>Chryseolinea</taxon>
    </lineage>
</organism>
<dbReference type="NCBIfam" id="TIGR00614">
    <property type="entry name" value="recQ_fam"/>
    <property type="match status" value="1"/>
</dbReference>
<dbReference type="PROSITE" id="PS50967">
    <property type="entry name" value="HRDC"/>
    <property type="match status" value="1"/>
</dbReference>
<dbReference type="InterPro" id="IPR027417">
    <property type="entry name" value="P-loop_NTPase"/>
</dbReference>
<dbReference type="PANTHER" id="PTHR13710">
    <property type="entry name" value="DNA HELICASE RECQ FAMILY MEMBER"/>
    <property type="match status" value="1"/>
</dbReference>
<feature type="domain" description="Helicase ATP-binding" evidence="19">
    <location>
        <begin position="25"/>
        <end position="189"/>
    </location>
</feature>
<dbReference type="InterPro" id="IPR044876">
    <property type="entry name" value="HRDC_dom_sf"/>
</dbReference>
<evidence type="ECO:0000259" key="20">
    <source>
        <dbReference type="PROSITE" id="PS51194"/>
    </source>
</evidence>
<evidence type="ECO:0000256" key="7">
    <source>
        <dbReference type="ARBA" id="ARBA00022801"/>
    </source>
</evidence>
<comment type="caution">
    <text evidence="21">The sequence shown here is derived from an EMBL/GenBank/DDBJ whole genome shotgun (WGS) entry which is preliminary data.</text>
</comment>
<dbReference type="SUPFAM" id="SSF47819">
    <property type="entry name" value="HRDC-like"/>
    <property type="match status" value="1"/>
</dbReference>
<evidence type="ECO:0000256" key="8">
    <source>
        <dbReference type="ARBA" id="ARBA00022806"/>
    </source>
</evidence>
<dbReference type="SMART" id="SM00956">
    <property type="entry name" value="RQC"/>
    <property type="match status" value="1"/>
</dbReference>
<keyword evidence="13" id="KW-0234">DNA repair</keyword>
<evidence type="ECO:0000259" key="19">
    <source>
        <dbReference type="PROSITE" id="PS51192"/>
    </source>
</evidence>
<dbReference type="Proteomes" id="UP000613030">
    <property type="component" value="Unassembled WGS sequence"/>
</dbReference>
<feature type="region of interest" description="Disordered" evidence="17">
    <location>
        <begin position="600"/>
        <end position="619"/>
    </location>
</feature>
<dbReference type="EMBL" id="JAERRB010000004">
    <property type="protein sequence ID" value="MBL0742591.1"/>
    <property type="molecule type" value="Genomic_DNA"/>
</dbReference>
<dbReference type="InterPro" id="IPR004589">
    <property type="entry name" value="DNA_helicase_ATP-dep_RecQ"/>
</dbReference>